<gene>
    <name evidence="1" type="ORF">WN67_03940</name>
</gene>
<evidence type="ECO:0000313" key="2">
    <source>
        <dbReference type="Proteomes" id="UP000034150"/>
    </source>
</evidence>
<name>A0A0M2K7S3_9MYCO</name>
<reference evidence="1 2" key="1">
    <citation type="journal article" date="2015" name="Genome Announc.">
        <title>Draft Genome Sequence of Mycobacterium obuense Strain UC1, Isolated from Patient Sputum.</title>
        <authorList>
            <person name="Greninger A.L."/>
            <person name="Cunningham G."/>
            <person name="Hsu E.D."/>
            <person name="Yu J.M."/>
            <person name="Chiu C.Y."/>
            <person name="Miller S."/>
        </authorList>
    </citation>
    <scope>NUCLEOTIDE SEQUENCE [LARGE SCALE GENOMIC DNA]</scope>
    <source>
        <strain evidence="1 2">UC1</strain>
    </source>
</reference>
<dbReference type="EMBL" id="LAUZ02000015">
    <property type="protein sequence ID" value="KKF03255.1"/>
    <property type="molecule type" value="Genomic_DNA"/>
</dbReference>
<accession>A0A0M2K7S3</accession>
<dbReference type="Proteomes" id="UP000034150">
    <property type="component" value="Unassembled WGS sequence"/>
</dbReference>
<sequence length="67" mass="7553">MNVQAAALPQHAIERGERLLGSRPRRIAFLRFNWRKTVDHVITVDNHDYRTAVVSEVPAFTSAVPAV</sequence>
<protein>
    <submittedName>
        <fullName evidence="1">Uncharacterized protein</fullName>
    </submittedName>
</protein>
<comment type="caution">
    <text evidence="1">The sequence shown here is derived from an EMBL/GenBank/DDBJ whole genome shotgun (WGS) entry which is preliminary data.</text>
</comment>
<organism evidence="1 2">
    <name type="scientific">Mycolicibacterium obuense</name>
    <dbReference type="NCBI Taxonomy" id="1807"/>
    <lineage>
        <taxon>Bacteria</taxon>
        <taxon>Bacillati</taxon>
        <taxon>Actinomycetota</taxon>
        <taxon>Actinomycetes</taxon>
        <taxon>Mycobacteriales</taxon>
        <taxon>Mycobacteriaceae</taxon>
        <taxon>Mycolicibacterium</taxon>
    </lineage>
</organism>
<evidence type="ECO:0000313" key="1">
    <source>
        <dbReference type="EMBL" id="KKF03255.1"/>
    </source>
</evidence>
<keyword evidence="2" id="KW-1185">Reference proteome</keyword>
<proteinExistence type="predicted"/>
<dbReference type="AlphaFoldDB" id="A0A0M2K7S3"/>